<protein>
    <submittedName>
        <fullName evidence="4">Related to MRP2-mitochondrial ribosomal protein, small subunit</fullName>
    </submittedName>
</protein>
<reference evidence="4 5" key="1">
    <citation type="journal article" date="2011" name="PLoS Pathog.">
        <title>Endophytic Life Strategies Decoded by Genome and Transcriptome Analyses of the Mutualistic Root Symbiont Piriformospora indica.</title>
        <authorList>
            <person name="Zuccaro A."/>
            <person name="Lahrmann U."/>
            <person name="Guldener U."/>
            <person name="Langen G."/>
            <person name="Pfiffi S."/>
            <person name="Biedenkopf D."/>
            <person name="Wong P."/>
            <person name="Samans B."/>
            <person name="Grimm C."/>
            <person name="Basiewicz M."/>
            <person name="Murat C."/>
            <person name="Martin F."/>
            <person name="Kogel K.H."/>
        </authorList>
    </citation>
    <scope>NUCLEOTIDE SEQUENCE [LARGE SCALE GENOMIC DNA]</scope>
    <source>
        <strain evidence="4 5">DSM 11827</strain>
    </source>
</reference>
<evidence type="ECO:0000256" key="3">
    <source>
        <dbReference type="ARBA" id="ARBA00023274"/>
    </source>
</evidence>
<comment type="similarity">
    <text evidence="1">Belongs to the universal ribosomal protein uS14 family.</text>
</comment>
<dbReference type="Proteomes" id="UP000007148">
    <property type="component" value="Unassembled WGS sequence"/>
</dbReference>
<dbReference type="OrthoDB" id="413436at2759"/>
<dbReference type="Gene3D" id="1.10.287.1480">
    <property type="match status" value="1"/>
</dbReference>
<name>G4T9G7_SERID</name>
<keyword evidence="3" id="KW-0687">Ribonucleoprotein</keyword>
<evidence type="ECO:0000256" key="1">
    <source>
        <dbReference type="ARBA" id="ARBA00009083"/>
    </source>
</evidence>
<dbReference type="FunCoup" id="G4T9G7">
    <property type="interactions" value="190"/>
</dbReference>
<dbReference type="GO" id="GO:0006412">
    <property type="term" value="P:translation"/>
    <property type="evidence" value="ECO:0007669"/>
    <property type="project" value="InterPro"/>
</dbReference>
<keyword evidence="2 4" id="KW-0689">Ribosomal protein</keyword>
<dbReference type="GO" id="GO:0005763">
    <property type="term" value="C:mitochondrial small ribosomal subunit"/>
    <property type="evidence" value="ECO:0007669"/>
    <property type="project" value="TreeGrafter"/>
</dbReference>
<accession>G4T9G7</accession>
<dbReference type="FunFam" id="1.10.287.1480:FF:000001">
    <property type="entry name" value="30S ribosomal protein S14"/>
    <property type="match status" value="1"/>
</dbReference>
<keyword evidence="5" id="KW-1185">Reference proteome</keyword>
<dbReference type="eggNOG" id="KOG1741">
    <property type="taxonomic scope" value="Eukaryota"/>
</dbReference>
<dbReference type="GO" id="GO:0003735">
    <property type="term" value="F:structural constituent of ribosome"/>
    <property type="evidence" value="ECO:0007669"/>
    <property type="project" value="InterPro"/>
</dbReference>
<dbReference type="InterPro" id="IPR001209">
    <property type="entry name" value="Ribosomal_uS14"/>
</dbReference>
<evidence type="ECO:0000313" key="4">
    <source>
        <dbReference type="EMBL" id="CCA67960.1"/>
    </source>
</evidence>
<dbReference type="SUPFAM" id="SSF57716">
    <property type="entry name" value="Glucocorticoid receptor-like (DNA-binding domain)"/>
    <property type="match status" value="1"/>
</dbReference>
<dbReference type="PANTHER" id="PTHR19836:SF19">
    <property type="entry name" value="SMALL RIBOSOMAL SUBUNIT PROTEIN US14M"/>
    <property type="match status" value="1"/>
</dbReference>
<organism evidence="4 5">
    <name type="scientific">Serendipita indica (strain DSM 11827)</name>
    <name type="common">Root endophyte fungus</name>
    <name type="synonym">Piriformospora indica</name>
    <dbReference type="NCBI Taxonomy" id="1109443"/>
    <lineage>
        <taxon>Eukaryota</taxon>
        <taxon>Fungi</taxon>
        <taxon>Dikarya</taxon>
        <taxon>Basidiomycota</taxon>
        <taxon>Agaricomycotina</taxon>
        <taxon>Agaricomycetes</taxon>
        <taxon>Sebacinales</taxon>
        <taxon>Serendipitaceae</taxon>
        <taxon>Serendipita</taxon>
    </lineage>
</organism>
<dbReference type="PANTHER" id="PTHR19836">
    <property type="entry name" value="30S RIBOSOMAL PROTEIN S14"/>
    <property type="match status" value="1"/>
</dbReference>
<dbReference type="STRING" id="1109443.G4T9G7"/>
<dbReference type="Pfam" id="PF00253">
    <property type="entry name" value="Ribosomal_S14"/>
    <property type="match status" value="1"/>
</dbReference>
<sequence length="100" mass="11503">MPYAHVLRDMARREAFRDTELLRRSYLAVARNTTLPMNLRHQAQLQLNAMDSKTRPSVIKNRCTLTGRGRGVLSKWGLCRFQFKKKAMAGELPGVKKASW</sequence>
<dbReference type="OMA" id="FGLCRNQ"/>
<dbReference type="HOGENOM" id="CLU_139869_2_1_1"/>
<dbReference type="EMBL" id="CAFZ01000023">
    <property type="protein sequence ID" value="CCA67960.1"/>
    <property type="molecule type" value="Genomic_DNA"/>
</dbReference>
<proteinExistence type="inferred from homology"/>
<evidence type="ECO:0000256" key="2">
    <source>
        <dbReference type="ARBA" id="ARBA00022980"/>
    </source>
</evidence>
<gene>
    <name evidence="4" type="ORF">PIIN_11735</name>
</gene>
<dbReference type="InParanoid" id="G4T9G7"/>
<dbReference type="AlphaFoldDB" id="G4T9G7"/>
<evidence type="ECO:0000313" key="5">
    <source>
        <dbReference type="Proteomes" id="UP000007148"/>
    </source>
</evidence>
<comment type="caution">
    <text evidence="4">The sequence shown here is derived from an EMBL/GenBank/DDBJ whole genome shotgun (WGS) entry which is preliminary data.</text>
</comment>